<feature type="domain" description="Reverse transcriptase" evidence="2">
    <location>
        <begin position="101"/>
        <end position="352"/>
    </location>
</feature>
<evidence type="ECO:0000313" key="3">
    <source>
        <dbReference type="Ensembl" id="ENSSSCP00070028766.1"/>
    </source>
</evidence>
<dbReference type="Pfam" id="PF00078">
    <property type="entry name" value="RVT_1"/>
    <property type="match status" value="1"/>
</dbReference>
<protein>
    <recommendedName>
        <fullName evidence="1">RNA-directed DNA polymerase</fullName>
        <ecNumber evidence="1">2.7.7.49</ecNumber>
    </recommendedName>
</protein>
<accession>A0A4X1UKW0</accession>
<dbReference type="Ensembl" id="ENSSSCT00070034440.1">
    <property type="protein sequence ID" value="ENSSSCP00070028766.1"/>
    <property type="gene ID" value="ENSSSCG00070017452.1"/>
</dbReference>
<dbReference type="CDD" id="cd01650">
    <property type="entry name" value="RT_nLTR_like"/>
    <property type="match status" value="1"/>
</dbReference>
<reference evidence="3" key="2">
    <citation type="submission" date="2025-08" db="UniProtKB">
        <authorList>
            <consortium name="Ensembl"/>
        </authorList>
    </citation>
    <scope>IDENTIFICATION</scope>
</reference>
<dbReference type="InterPro" id="IPR000477">
    <property type="entry name" value="RT_dom"/>
</dbReference>
<dbReference type="PANTHER" id="PTHR19446">
    <property type="entry name" value="REVERSE TRANSCRIPTASES"/>
    <property type="match status" value="1"/>
</dbReference>
<evidence type="ECO:0000256" key="1">
    <source>
        <dbReference type="ARBA" id="ARBA00012493"/>
    </source>
</evidence>
<dbReference type="EC" id="2.7.7.49" evidence="1"/>
<dbReference type="SUPFAM" id="SSF56672">
    <property type="entry name" value="DNA/RNA polymerases"/>
    <property type="match status" value="1"/>
</dbReference>
<name>A0A4X1UKW0_PIG</name>
<proteinExistence type="predicted"/>
<sequence length="352" mass="40450">MGSNNGHHRNTKDHRDYYMQLYVNKTENTEEMDTFLEKYNLPRLNQDEIEKMNGPNTRTEIKTVIKNISTKKSPGPDSFTGEFYQTIRDDLTPILLKLFQKIAEEGILPNSFYEATVTLVPKPDNNTTKKENYRPISLMNIDATILNKILGNCIQQYIKRIVHHDQVGFIPGMQGFFNICKSISVIHHIDKLKNQNHMILSIDAEKAFDKIQHPFLIKTLQKVGITGTYLNMIKPIYDKPTANIILNGEKLKEFPLRSGTRQGCPLSPLLFNIVLEVLATAIREVQEIKGIQIGKEEVKLSLFADDMILYLENPKESTRKLLEFIHEFGKVAGYKINTQKSMAFLYTNNERA</sequence>
<organism evidence="3 4">
    <name type="scientific">Sus scrofa</name>
    <name type="common">Pig</name>
    <dbReference type="NCBI Taxonomy" id="9823"/>
    <lineage>
        <taxon>Eukaryota</taxon>
        <taxon>Metazoa</taxon>
        <taxon>Chordata</taxon>
        <taxon>Craniata</taxon>
        <taxon>Vertebrata</taxon>
        <taxon>Euteleostomi</taxon>
        <taxon>Mammalia</taxon>
        <taxon>Eutheria</taxon>
        <taxon>Laurasiatheria</taxon>
        <taxon>Artiodactyla</taxon>
        <taxon>Suina</taxon>
        <taxon>Suidae</taxon>
        <taxon>Sus</taxon>
    </lineage>
</organism>
<evidence type="ECO:0000313" key="4">
    <source>
        <dbReference type="Proteomes" id="UP000314985"/>
    </source>
</evidence>
<reference evidence="3 4" key="1">
    <citation type="submission" date="2017-08" db="EMBL/GenBank/DDBJ databases">
        <title>USMARCv1.0.</title>
        <authorList>
            <person name="Hannum G.I."/>
            <person name="Koren S."/>
            <person name="Schroeder S.G."/>
            <person name="Chin S.C."/>
            <person name="Nonneman D.J."/>
            <person name="Becker S.A."/>
            <person name="Rosen B.D."/>
            <person name="Bickhart D.M."/>
            <person name="Putnam N.H."/>
            <person name="Green R.E."/>
            <person name="Tuggle C.K."/>
            <person name="Liu H."/>
            <person name="Rohrer G.A."/>
            <person name="Warr A."/>
            <person name="Hall R."/>
            <person name="Kim K."/>
            <person name="Hume D.A."/>
            <person name="Talbot R."/>
            <person name="Chow W."/>
            <person name="Howe K."/>
            <person name="Schwartz A.S."/>
            <person name="Watson M."/>
            <person name="Archibald A.L."/>
            <person name="Phillippy A.M."/>
            <person name="Smith T.P.L."/>
        </authorList>
    </citation>
    <scope>NUCLEOTIDE SEQUENCE [LARGE SCALE GENOMIC DNA]</scope>
</reference>
<dbReference type="GO" id="GO:0003964">
    <property type="term" value="F:RNA-directed DNA polymerase activity"/>
    <property type="evidence" value="ECO:0007669"/>
    <property type="project" value="UniProtKB-EC"/>
</dbReference>
<dbReference type="InterPro" id="IPR043502">
    <property type="entry name" value="DNA/RNA_pol_sf"/>
</dbReference>
<dbReference type="PROSITE" id="PS50878">
    <property type="entry name" value="RT_POL"/>
    <property type="match status" value="1"/>
</dbReference>
<dbReference type="AlphaFoldDB" id="A0A4X1UKW0"/>
<evidence type="ECO:0000259" key="2">
    <source>
        <dbReference type="PROSITE" id="PS50878"/>
    </source>
</evidence>
<dbReference type="Proteomes" id="UP000314985">
    <property type="component" value="Chromosome 9"/>
</dbReference>